<evidence type="ECO:0000313" key="5">
    <source>
        <dbReference type="Proteomes" id="UP000192761"/>
    </source>
</evidence>
<evidence type="ECO:0000259" key="3">
    <source>
        <dbReference type="Pfam" id="PF02342"/>
    </source>
</evidence>
<protein>
    <submittedName>
        <fullName evidence="4">Stress response protein SCP2</fullName>
    </submittedName>
</protein>
<proteinExistence type="inferred from homology"/>
<organism evidence="4 5">
    <name type="scientific">Andreprevotia lacus DSM 23236</name>
    <dbReference type="NCBI Taxonomy" id="1121001"/>
    <lineage>
        <taxon>Bacteria</taxon>
        <taxon>Pseudomonadati</taxon>
        <taxon>Pseudomonadota</taxon>
        <taxon>Betaproteobacteria</taxon>
        <taxon>Neisseriales</taxon>
        <taxon>Chitinibacteraceae</taxon>
        <taxon>Andreprevotia</taxon>
    </lineage>
</organism>
<feature type="domain" description="TerD" evidence="3">
    <location>
        <begin position="1"/>
        <end position="199"/>
    </location>
</feature>
<dbReference type="InterPro" id="IPR003325">
    <property type="entry name" value="TerD"/>
</dbReference>
<dbReference type="RefSeq" id="WP_084092062.1">
    <property type="nucleotide sequence ID" value="NZ_FWXD01000022.1"/>
</dbReference>
<evidence type="ECO:0000256" key="1">
    <source>
        <dbReference type="ARBA" id="ARBA00008775"/>
    </source>
</evidence>
<dbReference type="PANTHER" id="PTHR32097">
    <property type="entry name" value="CAMP-BINDING PROTEIN 1-RELATED"/>
    <property type="match status" value="1"/>
</dbReference>
<name>A0A1W1XWZ6_9NEIS</name>
<dbReference type="Gene3D" id="2.60.60.30">
    <property type="entry name" value="sav2460 like domains"/>
    <property type="match status" value="1"/>
</dbReference>
<dbReference type="OrthoDB" id="5321109at2"/>
<dbReference type="STRING" id="1121001.SAMN02745857_03218"/>
<dbReference type="AlphaFoldDB" id="A0A1W1XWZ6"/>
<dbReference type="Proteomes" id="UP000192761">
    <property type="component" value="Unassembled WGS sequence"/>
</dbReference>
<sequence>MAISLKKGQGISLKKSDFDLSMVTIGLGWDINDGKKGFLSNLLGKKEDEYDLDVIAFLCDANSKVKDLGSVGANNRVTLVGGDVVFFNSMRHGSGCVWLTGDNRTGSGDGDDEQIIVKLNDLPDAYQKIAFVVQIYGGKEKRQNFGKVRNAFIRAVDNQGKEMTRFDLSGGAGFDQYCSMLFAELVRESGGWKFNAIGSPDPSDTFVTWLKQYSH</sequence>
<dbReference type="GO" id="GO:0046690">
    <property type="term" value="P:response to tellurium ion"/>
    <property type="evidence" value="ECO:0007669"/>
    <property type="project" value="UniProtKB-KW"/>
</dbReference>
<dbReference type="EMBL" id="FWXD01000022">
    <property type="protein sequence ID" value="SMC28364.1"/>
    <property type="molecule type" value="Genomic_DNA"/>
</dbReference>
<reference evidence="4 5" key="1">
    <citation type="submission" date="2017-04" db="EMBL/GenBank/DDBJ databases">
        <authorList>
            <person name="Afonso C.L."/>
            <person name="Miller P.J."/>
            <person name="Scott M.A."/>
            <person name="Spackman E."/>
            <person name="Goraichik I."/>
            <person name="Dimitrov K.M."/>
            <person name="Suarez D.L."/>
            <person name="Swayne D.E."/>
        </authorList>
    </citation>
    <scope>NUCLEOTIDE SEQUENCE [LARGE SCALE GENOMIC DNA]</scope>
    <source>
        <strain evidence="4 5">DSM 23236</strain>
    </source>
</reference>
<dbReference type="Pfam" id="PF02342">
    <property type="entry name" value="TerD"/>
    <property type="match status" value="1"/>
</dbReference>
<dbReference type="PANTHER" id="PTHR32097:SF4">
    <property type="entry name" value="GENERAL STRESS PROTEIN 16U"/>
    <property type="match status" value="1"/>
</dbReference>
<evidence type="ECO:0000313" key="4">
    <source>
        <dbReference type="EMBL" id="SMC28364.1"/>
    </source>
</evidence>
<dbReference type="InterPro" id="IPR051324">
    <property type="entry name" value="Stress/Tellurium_Resist"/>
</dbReference>
<accession>A0A1W1XWZ6</accession>
<keyword evidence="2" id="KW-0778">Tellurium resistance</keyword>
<comment type="similarity">
    <text evidence="1">Belongs to the CAPAB/TerDEXZ family.</text>
</comment>
<keyword evidence="5" id="KW-1185">Reference proteome</keyword>
<dbReference type="CDD" id="cd06974">
    <property type="entry name" value="TerD_like"/>
    <property type="match status" value="1"/>
</dbReference>
<gene>
    <name evidence="4" type="ORF">SAMN02745857_03218</name>
</gene>
<evidence type="ECO:0000256" key="2">
    <source>
        <dbReference type="ARBA" id="ARBA00022686"/>
    </source>
</evidence>